<evidence type="ECO:0000259" key="6">
    <source>
        <dbReference type="Pfam" id="PF00732"/>
    </source>
</evidence>
<evidence type="ECO:0000256" key="5">
    <source>
        <dbReference type="ARBA" id="ARBA00023002"/>
    </source>
</evidence>
<organism evidence="8 9">
    <name type="scientific">Arcicella rosea</name>
    <dbReference type="NCBI Taxonomy" id="502909"/>
    <lineage>
        <taxon>Bacteria</taxon>
        <taxon>Pseudomonadati</taxon>
        <taxon>Bacteroidota</taxon>
        <taxon>Cytophagia</taxon>
        <taxon>Cytophagales</taxon>
        <taxon>Flectobacillaceae</taxon>
        <taxon>Arcicella</taxon>
    </lineage>
</organism>
<evidence type="ECO:0000313" key="9">
    <source>
        <dbReference type="Proteomes" id="UP000524404"/>
    </source>
</evidence>
<dbReference type="Pfam" id="PF00732">
    <property type="entry name" value="GMC_oxred_N"/>
    <property type="match status" value="1"/>
</dbReference>
<dbReference type="GO" id="GO:0050660">
    <property type="term" value="F:flavin adenine dinucleotide binding"/>
    <property type="evidence" value="ECO:0007669"/>
    <property type="project" value="InterPro"/>
</dbReference>
<dbReference type="EMBL" id="JACHKT010000015">
    <property type="protein sequence ID" value="MBB6003695.1"/>
    <property type="molecule type" value="Genomic_DNA"/>
</dbReference>
<evidence type="ECO:0000256" key="1">
    <source>
        <dbReference type="ARBA" id="ARBA00001974"/>
    </source>
</evidence>
<dbReference type="PANTHER" id="PTHR42784:SF1">
    <property type="entry name" value="PYRANOSE 2-OXIDASE"/>
    <property type="match status" value="1"/>
</dbReference>
<dbReference type="SUPFAM" id="SSF51905">
    <property type="entry name" value="FAD/NAD(P)-binding domain"/>
    <property type="match status" value="1"/>
</dbReference>
<dbReference type="RefSeq" id="WP_184134286.1">
    <property type="nucleotide sequence ID" value="NZ_JACHKT010000015.1"/>
</dbReference>
<comment type="cofactor">
    <cofactor evidence="1">
        <name>FAD</name>
        <dbReference type="ChEBI" id="CHEBI:57692"/>
    </cofactor>
</comment>
<dbReference type="Pfam" id="PF13450">
    <property type="entry name" value="NAD_binding_8"/>
    <property type="match status" value="1"/>
</dbReference>
<accession>A0A841EKH3</accession>
<proteinExistence type="inferred from homology"/>
<keyword evidence="3" id="KW-0285">Flavoprotein</keyword>
<dbReference type="InterPro" id="IPR000172">
    <property type="entry name" value="GMC_OxRdtase_N"/>
</dbReference>
<dbReference type="SUPFAM" id="SSF54373">
    <property type="entry name" value="FAD-linked reductases, C-terminal domain"/>
    <property type="match status" value="1"/>
</dbReference>
<keyword evidence="4" id="KW-0274">FAD</keyword>
<gene>
    <name evidence="8" type="ORF">HNP25_002353</name>
</gene>
<dbReference type="InterPro" id="IPR036188">
    <property type="entry name" value="FAD/NAD-bd_sf"/>
</dbReference>
<protein>
    <submittedName>
        <fullName evidence="8">Choline dehydrogenase-like flavoprotein</fullName>
    </submittedName>
</protein>
<feature type="domain" description="Glucose-methanol-choline oxidoreductase C-terminal" evidence="7">
    <location>
        <begin position="432"/>
        <end position="551"/>
    </location>
</feature>
<comment type="similarity">
    <text evidence="2">Belongs to the GMC oxidoreductase family.</text>
</comment>
<comment type="caution">
    <text evidence="8">The sequence shown here is derived from an EMBL/GenBank/DDBJ whole genome shotgun (WGS) entry which is preliminary data.</text>
</comment>
<evidence type="ECO:0000256" key="4">
    <source>
        <dbReference type="ARBA" id="ARBA00022827"/>
    </source>
</evidence>
<dbReference type="GO" id="GO:0016614">
    <property type="term" value="F:oxidoreductase activity, acting on CH-OH group of donors"/>
    <property type="evidence" value="ECO:0007669"/>
    <property type="project" value="InterPro"/>
</dbReference>
<evidence type="ECO:0000256" key="2">
    <source>
        <dbReference type="ARBA" id="ARBA00010790"/>
    </source>
</evidence>
<dbReference type="Proteomes" id="UP000524404">
    <property type="component" value="Unassembled WGS sequence"/>
</dbReference>
<dbReference type="PANTHER" id="PTHR42784">
    <property type="entry name" value="PYRANOSE 2-OXIDASE"/>
    <property type="match status" value="1"/>
</dbReference>
<feature type="domain" description="Glucose-methanol-choline oxidoreductase N-terminal" evidence="6">
    <location>
        <begin position="72"/>
        <end position="343"/>
    </location>
</feature>
<evidence type="ECO:0000259" key="7">
    <source>
        <dbReference type="Pfam" id="PF05199"/>
    </source>
</evidence>
<dbReference type="Pfam" id="PF05199">
    <property type="entry name" value="GMC_oxred_C"/>
    <property type="match status" value="1"/>
</dbReference>
<evidence type="ECO:0000313" key="8">
    <source>
        <dbReference type="EMBL" id="MBB6003695.1"/>
    </source>
</evidence>
<keyword evidence="9" id="KW-1185">Reference proteome</keyword>
<dbReference type="InterPro" id="IPR007867">
    <property type="entry name" value="GMC_OxRtase_C"/>
</dbReference>
<dbReference type="Gene3D" id="3.50.50.60">
    <property type="entry name" value="FAD/NAD(P)-binding domain"/>
    <property type="match status" value="2"/>
</dbReference>
<evidence type="ECO:0000256" key="3">
    <source>
        <dbReference type="ARBA" id="ARBA00022630"/>
    </source>
</evidence>
<name>A0A841EKH3_9BACT</name>
<dbReference type="AlphaFoldDB" id="A0A841EKH3"/>
<keyword evidence="5" id="KW-0560">Oxidoreductase</keyword>
<reference evidence="8 9" key="1">
    <citation type="submission" date="2020-08" db="EMBL/GenBank/DDBJ databases">
        <title>Functional genomics of gut bacteria from endangered species of beetles.</title>
        <authorList>
            <person name="Carlos-Shanley C."/>
        </authorList>
    </citation>
    <scope>NUCLEOTIDE SEQUENCE [LARGE SCALE GENOMIC DNA]</scope>
    <source>
        <strain evidence="8 9">S00070</strain>
    </source>
</reference>
<sequence>MNINNNHFEKNTFDAIVVGSGISGGWAAKELSQKGLKVLVLERGRNIEHVKDYKTALTDPWNFEHGGRAPLDIIAKHPIQNRTGFAITESTHEHFVNDLENPYLETKRFDWIRGYHVGGRSLMWGRVSLRLSDIDFEANLKEGIGTDWPIRYKDIAPWYSYVEKFAGICGSRDGLPHLPDGEFQPPIEFTCAEEHFSKTIRQKFPNRYLIHGRGAHLTQPTAEQTALGRASCQSRDMCMRGCPFGAYFSSQAATLPAAQKTGNLTVRPHSIVNSIIYDEQKKKAKGVRVIDERTGEWHEFFAKIVFLNASALGSTFILLNSTSNRFPNGMDDSGELGHNLMDHHFRIGAYGETELFKDKYYKGRNPVGGYVPRFRNIGTDKRDYLRGFGYEGGARRYRQWAGEEEFGASLKNKQTQIGNWSMDLGGFGECLPYYENKVELSKEITDKWGQPVLRMDAEFKENELKMRVDMKNDAAEMLEAAGFKNVNAYDDISYPGLGIHEMGTARMGHDPKTSVLNKWNQVWACKNVFVTDGAFMTSASCVNPSLTYMAMTARAADYAVKELKKGNL</sequence>
<dbReference type="InterPro" id="IPR051473">
    <property type="entry name" value="P2Ox-like"/>
</dbReference>